<feature type="transmembrane region" description="Helical" evidence="2">
    <location>
        <begin position="153"/>
        <end position="169"/>
    </location>
</feature>
<feature type="region of interest" description="Disordered" evidence="1">
    <location>
        <begin position="1"/>
        <end position="29"/>
    </location>
</feature>
<organism evidence="3 4">
    <name type="scientific">Kalanchoe fedtschenkoi</name>
    <name type="common">Lavender scallops</name>
    <name type="synonym">South American air plant</name>
    <dbReference type="NCBI Taxonomy" id="63787"/>
    <lineage>
        <taxon>Eukaryota</taxon>
        <taxon>Viridiplantae</taxon>
        <taxon>Streptophyta</taxon>
        <taxon>Embryophyta</taxon>
        <taxon>Tracheophyta</taxon>
        <taxon>Spermatophyta</taxon>
        <taxon>Magnoliopsida</taxon>
        <taxon>eudicotyledons</taxon>
        <taxon>Gunneridae</taxon>
        <taxon>Pentapetalae</taxon>
        <taxon>Saxifragales</taxon>
        <taxon>Crassulaceae</taxon>
        <taxon>Kalanchoe</taxon>
    </lineage>
</organism>
<evidence type="ECO:0000256" key="2">
    <source>
        <dbReference type="SAM" id="Phobius"/>
    </source>
</evidence>
<dbReference type="PANTHER" id="PTHR33918:SF4">
    <property type="entry name" value="ABC-2 TYPE TRANSPORTER DOMAIN-CONTAINING PROTEIN"/>
    <property type="match status" value="1"/>
</dbReference>
<keyword evidence="4" id="KW-1185">Reference proteome</keyword>
<keyword evidence="2" id="KW-1133">Transmembrane helix</keyword>
<evidence type="ECO:0000313" key="4">
    <source>
        <dbReference type="Proteomes" id="UP000594263"/>
    </source>
</evidence>
<name>A0A7N1A4C2_KALFE</name>
<proteinExistence type="predicted"/>
<dbReference type="GO" id="GO:0009507">
    <property type="term" value="C:chloroplast"/>
    <property type="evidence" value="ECO:0007669"/>
    <property type="project" value="TreeGrafter"/>
</dbReference>
<dbReference type="Gramene" id="Kaladp0095s0726.1.v1.1">
    <property type="protein sequence ID" value="Kaladp0095s0726.1.v1.1"/>
    <property type="gene ID" value="Kaladp0095s0726.v1.1"/>
</dbReference>
<sequence>MMALRWSPSCSTPPHRSLPTPLPRAQPASLAFRRVTSSSSRPSKCGFIKCAAHPDPTTRRASNVPPEDLDEVEPFRGKSGSVSFHGLTHQLVEESRLESAPFKEDTGSRLWVLGPVAFIASLVLPQFLIGNFIDAYVRDEILAEIVGSLSSEAAFYAGLAAFLLVTDRVQKPYLQFSAKRWSLITGLKGYLTSAFFIMGFKVIAPLFVAYVTWPTLGPPAAVAVAPFLIGCLAQFVFERSLESRGSSSWPLVPIIFEIYRMYQLTKGLHFIEKLIFSMKDASVTPKILEKNGALVSLVVTFQVLGVLCLWSLLTFLMRLFPSRPVADRY</sequence>
<dbReference type="AlphaFoldDB" id="A0A7N1A4C2"/>
<protein>
    <submittedName>
        <fullName evidence="3">Uncharacterized protein</fullName>
    </submittedName>
</protein>
<keyword evidence="2" id="KW-0812">Transmembrane</keyword>
<reference evidence="3" key="1">
    <citation type="submission" date="2021-01" db="UniProtKB">
        <authorList>
            <consortium name="EnsemblPlants"/>
        </authorList>
    </citation>
    <scope>IDENTIFICATION</scope>
</reference>
<evidence type="ECO:0000313" key="3">
    <source>
        <dbReference type="EnsemblPlants" id="Kaladp0095s0726.1.v1.1"/>
    </source>
</evidence>
<dbReference type="PANTHER" id="PTHR33918">
    <property type="entry name" value="OS01G0704200 PROTEIN"/>
    <property type="match status" value="1"/>
</dbReference>
<dbReference type="EnsemblPlants" id="Kaladp0095s0726.1.v1.1">
    <property type="protein sequence ID" value="Kaladp0095s0726.1.v1.1"/>
    <property type="gene ID" value="Kaladp0095s0726.v1.1"/>
</dbReference>
<feature type="transmembrane region" description="Helical" evidence="2">
    <location>
        <begin position="110"/>
        <end position="133"/>
    </location>
</feature>
<accession>A0A7N1A4C2</accession>
<feature type="transmembrane region" description="Helical" evidence="2">
    <location>
        <begin position="219"/>
        <end position="237"/>
    </location>
</feature>
<dbReference type="Proteomes" id="UP000594263">
    <property type="component" value="Unplaced"/>
</dbReference>
<keyword evidence="2" id="KW-0472">Membrane</keyword>
<feature type="transmembrane region" description="Helical" evidence="2">
    <location>
        <begin position="190"/>
        <end position="213"/>
    </location>
</feature>
<feature type="transmembrane region" description="Helical" evidence="2">
    <location>
        <begin position="294"/>
        <end position="320"/>
    </location>
</feature>
<evidence type="ECO:0000256" key="1">
    <source>
        <dbReference type="SAM" id="MobiDB-lite"/>
    </source>
</evidence>
<dbReference type="OMA" id="AMIVTFQ"/>